<dbReference type="RefSeq" id="WP_013280120.1">
    <property type="nucleotide sequence ID" value="NC_014387.1"/>
</dbReference>
<reference evidence="2 3" key="1">
    <citation type="journal article" date="2010" name="PLoS ONE">
        <title>The glycobiome of the rumen bacterium Butyrivibrio proteoclasticus B316(T) highlights adaptation to a polysaccharide-rich environment.</title>
        <authorList>
            <person name="Kelly W.J."/>
            <person name="Leahy S.C."/>
            <person name="Altermann E."/>
            <person name="Yeoman C.J."/>
            <person name="Dunne J.C."/>
            <person name="Kong Z."/>
            <person name="Pacheco D.M."/>
            <person name="Li D."/>
            <person name="Noel S.J."/>
            <person name="Moon C.D."/>
            <person name="Cookson A.L."/>
            <person name="Attwood G.T."/>
        </authorList>
    </citation>
    <scope>NUCLEOTIDE SEQUENCE [LARGE SCALE GENOMIC DNA]</scope>
    <source>
        <strain evidence="3">ATCC 51982 / DSM 14932 / B316</strain>
    </source>
</reference>
<dbReference type="SUPFAM" id="SSF52540">
    <property type="entry name" value="P-loop containing nucleoside triphosphate hydrolases"/>
    <property type="match status" value="1"/>
</dbReference>
<dbReference type="eggNOG" id="COG0572">
    <property type="taxonomic scope" value="Bacteria"/>
</dbReference>
<evidence type="ECO:0000259" key="1">
    <source>
        <dbReference type="Pfam" id="PF00485"/>
    </source>
</evidence>
<sequence length="247" mass="28088">MNYSININGIDVDATYSDKSIKEIFNPLLEHLTALQKEKGRRILVLLAAPPGAGKSTLVSFLQTLSEDHELLSDIQAIGMDGFHRRQEYLLSHTTIRDGQEIKMVEIKGAPVTFDLEALRKRIEMVLSGGSIGWPSYDRHLHNPVEDATVINRDIVLLEGNYLLLDEDGWRDLRDLADYTILVRADEDMLRKRLIDRKAKSGNSREKAEKFVDYSDMANVRLCLNKSLSADLELFINQDGDFCKRKP</sequence>
<dbReference type="Gene3D" id="3.40.50.300">
    <property type="entry name" value="P-loop containing nucleotide triphosphate hydrolases"/>
    <property type="match status" value="1"/>
</dbReference>
<dbReference type="STRING" id="515622.bpr_I0721"/>
<dbReference type="EMBL" id="CP001810">
    <property type="protein sequence ID" value="ADL33464.1"/>
    <property type="molecule type" value="Genomic_DNA"/>
</dbReference>
<organism evidence="2 3">
    <name type="scientific">Butyrivibrio proteoclasticus (strain ATCC 51982 / DSM 14932 / B316)</name>
    <name type="common">Clostridium proteoclasticum</name>
    <dbReference type="NCBI Taxonomy" id="515622"/>
    <lineage>
        <taxon>Bacteria</taxon>
        <taxon>Bacillati</taxon>
        <taxon>Bacillota</taxon>
        <taxon>Clostridia</taxon>
        <taxon>Lachnospirales</taxon>
        <taxon>Lachnospiraceae</taxon>
        <taxon>Butyrivibrio</taxon>
    </lineage>
</organism>
<dbReference type="GO" id="GO:0016301">
    <property type="term" value="F:kinase activity"/>
    <property type="evidence" value="ECO:0007669"/>
    <property type="project" value="UniProtKB-KW"/>
</dbReference>
<dbReference type="AlphaFoldDB" id="E0S0Y9"/>
<dbReference type="NCBIfam" id="NF006745">
    <property type="entry name" value="PRK09270.1-4"/>
    <property type="match status" value="1"/>
</dbReference>
<dbReference type="HOGENOM" id="CLU_067202_2_0_9"/>
<keyword evidence="2" id="KW-0418">Kinase</keyword>
<dbReference type="PANTHER" id="PTHR10285">
    <property type="entry name" value="URIDINE KINASE"/>
    <property type="match status" value="1"/>
</dbReference>
<dbReference type="Pfam" id="PF00485">
    <property type="entry name" value="PRK"/>
    <property type="match status" value="1"/>
</dbReference>
<dbReference type="GO" id="GO:0005524">
    <property type="term" value="F:ATP binding"/>
    <property type="evidence" value="ECO:0007669"/>
    <property type="project" value="InterPro"/>
</dbReference>
<evidence type="ECO:0000313" key="2">
    <source>
        <dbReference type="EMBL" id="ADL33464.1"/>
    </source>
</evidence>
<dbReference type="InterPro" id="IPR027417">
    <property type="entry name" value="P-loop_NTPase"/>
</dbReference>
<keyword evidence="2" id="KW-0808">Transferase</keyword>
<protein>
    <submittedName>
        <fullName evidence="2">Phosphoribulokinase/uridine kinase family protein</fullName>
    </submittedName>
</protein>
<dbReference type="Proteomes" id="UP000001299">
    <property type="component" value="Chromosome 1"/>
</dbReference>
<gene>
    <name evidence="2" type="ordered locus">bpr_I0721</name>
</gene>
<evidence type="ECO:0000313" key="3">
    <source>
        <dbReference type="Proteomes" id="UP000001299"/>
    </source>
</evidence>
<keyword evidence="3" id="KW-1185">Reference proteome</keyword>
<feature type="domain" description="Phosphoribulokinase/uridine kinase" evidence="1">
    <location>
        <begin position="47"/>
        <end position="207"/>
    </location>
</feature>
<name>E0S0Y9_BUTPB</name>
<proteinExistence type="predicted"/>
<accession>E0S0Y9</accession>
<dbReference type="KEGG" id="bpb:bpr_I0721"/>
<dbReference type="InterPro" id="IPR006083">
    <property type="entry name" value="PRK/URK"/>
</dbReference>